<keyword evidence="4" id="KW-1185">Reference proteome</keyword>
<feature type="transmembrane region" description="Helical" evidence="1">
    <location>
        <begin position="102"/>
        <end position="121"/>
    </location>
</feature>
<feature type="chain" id="PRO_5004535813" description="DoxX family protein" evidence="2">
    <location>
        <begin position="20"/>
        <end position="151"/>
    </location>
</feature>
<dbReference type="AlphaFoldDB" id="S6AS62"/>
<evidence type="ECO:0000313" key="4">
    <source>
        <dbReference type="Proteomes" id="UP000015503"/>
    </source>
</evidence>
<name>S6AS62_METRE</name>
<protein>
    <recommendedName>
        <fullName evidence="5">DoxX family protein</fullName>
    </recommendedName>
</protein>
<feature type="transmembrane region" description="Helical" evidence="1">
    <location>
        <begin position="34"/>
        <end position="52"/>
    </location>
</feature>
<keyword evidence="1" id="KW-0812">Transmembrane</keyword>
<dbReference type="EMBL" id="AP013068">
    <property type="protein sequence ID" value="BAN48853.1"/>
    <property type="molecule type" value="Genomic_DNA"/>
</dbReference>
<dbReference type="Pfam" id="PF20589">
    <property type="entry name" value="DUF6790"/>
    <property type="match status" value="1"/>
</dbReference>
<dbReference type="KEGG" id="pre:PCA10_31210"/>
<dbReference type="Proteomes" id="UP000015503">
    <property type="component" value="Chromosome"/>
</dbReference>
<feature type="transmembrane region" description="Helical" evidence="1">
    <location>
        <begin position="73"/>
        <end position="96"/>
    </location>
</feature>
<dbReference type="eggNOG" id="ENOG5032V6W">
    <property type="taxonomic scope" value="Bacteria"/>
</dbReference>
<reference evidence="3 4" key="1">
    <citation type="journal article" date="2013" name="Genome Announc.">
        <title>Complete Genome Sequence of the Carbazole Degrader Pseudomonas resinovorans Strain CA10 (NBRC 106553).</title>
        <authorList>
            <person name="Shintani M."/>
            <person name="Hosoyama A."/>
            <person name="Ohji S."/>
            <person name="Tsuchikane K."/>
            <person name="Takarada H."/>
            <person name="Yamazoe A."/>
            <person name="Fujita N."/>
            <person name="Nojiri H."/>
        </authorList>
    </citation>
    <scope>NUCLEOTIDE SEQUENCE [LARGE SCALE GENOMIC DNA]</scope>
    <source>
        <strain evidence="3 4">NBRC 106553</strain>
    </source>
</reference>
<keyword evidence="2" id="KW-0732">Signal</keyword>
<keyword evidence="1" id="KW-1133">Transmembrane helix</keyword>
<evidence type="ECO:0008006" key="5">
    <source>
        <dbReference type="Google" id="ProtNLM"/>
    </source>
</evidence>
<keyword evidence="1" id="KW-0472">Membrane</keyword>
<feature type="signal peptide" evidence="2">
    <location>
        <begin position="1"/>
        <end position="19"/>
    </location>
</feature>
<dbReference type="HOGENOM" id="CLU_1675732_0_0_6"/>
<evidence type="ECO:0000256" key="2">
    <source>
        <dbReference type="SAM" id="SignalP"/>
    </source>
</evidence>
<sequence length="151" mass="16150">MYYAVVVAFMFLLPLLSLAVESLAAGAAITAALVAKWFVFWSVGWRLLLAGSKQIVQPRYTANVILGLKTDEALILVRELGFANVAMGVLGVLSLWQPAWQLAAALAGGLFYAMAGVSHLLQGHRNRLENVAMVSDLFAAAVLLGAFVLAF</sequence>
<evidence type="ECO:0000313" key="3">
    <source>
        <dbReference type="EMBL" id="BAN48853.1"/>
    </source>
</evidence>
<gene>
    <name evidence="3" type="ORF">PCA10_31210</name>
</gene>
<dbReference type="PATRIC" id="fig|1245471.3.peg.3147"/>
<accession>S6AS62</accession>
<organism evidence="3 4">
    <name type="scientific">Metapseudomonas resinovorans NBRC 106553</name>
    <dbReference type="NCBI Taxonomy" id="1245471"/>
    <lineage>
        <taxon>Bacteria</taxon>
        <taxon>Pseudomonadati</taxon>
        <taxon>Pseudomonadota</taxon>
        <taxon>Gammaproteobacteria</taxon>
        <taxon>Pseudomonadales</taxon>
        <taxon>Pseudomonadaceae</taxon>
        <taxon>Metapseudomonas</taxon>
    </lineage>
</organism>
<proteinExistence type="predicted"/>
<evidence type="ECO:0000256" key="1">
    <source>
        <dbReference type="SAM" id="Phobius"/>
    </source>
</evidence>
<feature type="transmembrane region" description="Helical" evidence="1">
    <location>
        <begin position="133"/>
        <end position="150"/>
    </location>
</feature>
<dbReference type="RefSeq" id="WP_016492999.1">
    <property type="nucleotide sequence ID" value="NC_021499.1"/>
</dbReference>
<dbReference type="OrthoDB" id="5072157at2"/>
<dbReference type="InterPro" id="IPR046740">
    <property type="entry name" value="DUF6790"/>
</dbReference>